<organism evidence="1 2">
    <name type="scientific">Engystomops pustulosus</name>
    <name type="common">Tungara frog</name>
    <name type="synonym">Physalaemus pustulosus</name>
    <dbReference type="NCBI Taxonomy" id="76066"/>
    <lineage>
        <taxon>Eukaryota</taxon>
        <taxon>Metazoa</taxon>
        <taxon>Chordata</taxon>
        <taxon>Craniata</taxon>
        <taxon>Vertebrata</taxon>
        <taxon>Euteleostomi</taxon>
        <taxon>Amphibia</taxon>
        <taxon>Batrachia</taxon>
        <taxon>Anura</taxon>
        <taxon>Neobatrachia</taxon>
        <taxon>Hyloidea</taxon>
        <taxon>Leptodactylidae</taxon>
        <taxon>Leiuperinae</taxon>
        <taxon>Engystomops</taxon>
    </lineage>
</organism>
<reference evidence="1" key="1">
    <citation type="thesis" date="2020" institute="ProQuest LLC" country="789 East Eisenhower Parkway, Ann Arbor, MI, USA">
        <title>Comparative Genomics and Chromosome Evolution.</title>
        <authorList>
            <person name="Mudd A.B."/>
        </authorList>
    </citation>
    <scope>NUCLEOTIDE SEQUENCE</scope>
    <source>
        <strain evidence="1">237g6f4</strain>
        <tissue evidence="1">Blood</tissue>
    </source>
</reference>
<keyword evidence="2" id="KW-1185">Reference proteome</keyword>
<name>A0AAV7BWU3_ENGPU</name>
<dbReference type="EMBL" id="WNYA01000004">
    <property type="protein sequence ID" value="KAG8576653.1"/>
    <property type="molecule type" value="Genomic_DNA"/>
</dbReference>
<comment type="caution">
    <text evidence="1">The sequence shown here is derived from an EMBL/GenBank/DDBJ whole genome shotgun (WGS) entry which is preliminary data.</text>
</comment>
<evidence type="ECO:0000313" key="2">
    <source>
        <dbReference type="Proteomes" id="UP000824782"/>
    </source>
</evidence>
<proteinExistence type="predicted"/>
<protein>
    <recommendedName>
        <fullName evidence="3">Secreted protein</fullName>
    </recommendedName>
</protein>
<accession>A0AAV7BWU3</accession>
<dbReference type="AlphaFoldDB" id="A0AAV7BWU3"/>
<evidence type="ECO:0000313" key="1">
    <source>
        <dbReference type="EMBL" id="KAG8576653.1"/>
    </source>
</evidence>
<evidence type="ECO:0008006" key="3">
    <source>
        <dbReference type="Google" id="ProtNLM"/>
    </source>
</evidence>
<gene>
    <name evidence="1" type="ORF">GDO81_009922</name>
</gene>
<dbReference type="Proteomes" id="UP000824782">
    <property type="component" value="Unassembled WGS sequence"/>
</dbReference>
<sequence>MTFLWHRIKIVILCSLYTLCTVNLSLNGSSMSNMTTVFRTAEFLLQFTISTSQNVCHMHIGNWCITPSLDFITHPATYIVTF</sequence>